<evidence type="ECO:0000256" key="1">
    <source>
        <dbReference type="ARBA" id="ARBA00009632"/>
    </source>
</evidence>
<dbReference type="InterPro" id="IPR017821">
    <property type="entry name" value="Succinate_CoA_transferase"/>
</dbReference>
<feature type="binding site" evidence="3">
    <location>
        <position position="419"/>
    </location>
    <ligand>
        <name>CoA</name>
        <dbReference type="ChEBI" id="CHEBI:57287"/>
    </ligand>
</feature>
<feature type="binding site" evidence="3">
    <location>
        <position position="395"/>
    </location>
    <ligand>
        <name>CoA</name>
        <dbReference type="ChEBI" id="CHEBI:57287"/>
    </ligand>
</feature>
<evidence type="ECO:0000259" key="5">
    <source>
        <dbReference type="Pfam" id="PF13336"/>
    </source>
</evidence>
<dbReference type="GO" id="GO:0003986">
    <property type="term" value="F:acetyl-CoA hydrolase activity"/>
    <property type="evidence" value="ECO:0007669"/>
    <property type="project" value="TreeGrafter"/>
</dbReference>
<sequence length="519" mass="56001">MHSGFRERDIGETFIMYEDRIRCAAVRGKVTSAAQAALLIDNGMRVGASGFTRAGDAKAVPVALAERARSEGKPLRITLITGASLGHGVDSLLTDAGVLARRLPFQVDNTLRKAINRGDVMFVDQHLSETVEMLRAGQLGKLDVAIIEAVAITETGGIVPTTSVGNSASFAILADKVIVEINLAQPLALEGLHDIWIPGRRPHRDPLPVVRPSDRVGTTAIEIPPEKIAAIVITDKPDSPSTALPADEDTALIAAHLIEFLQNEVSHGRMPSPLPPLQAGIGTIANAVLAGFADSPFDPFTIYSEVLQDSTFDLMDAGKVTFASGASITLTEKRQAQVFGDLARYRDRLVLRPQEVSNHPEVIRRLGLIALNTALEFDIYGNVNSTHVGGTHMMNGIGGSGDFARNASCAIFATKSIAKDGAISSVVPMVPHVDHNEHDVDIVVTEIGLADLRGLAPRERASLIIDKCVHPLYRDLLRDYYRDALRFGGQTPHVLREAFAWHARFQETGSMLPERNVTV</sequence>
<protein>
    <submittedName>
        <fullName evidence="6">Propionyl-CoA:succinyl-CoA transferase</fullName>
        <ecNumber evidence="6">2.8.3.18</ecNumber>
    </submittedName>
</protein>
<evidence type="ECO:0000256" key="3">
    <source>
        <dbReference type="PIRSR" id="PIRSR617821-2"/>
    </source>
</evidence>
<dbReference type="GO" id="GO:0006083">
    <property type="term" value="P:acetate metabolic process"/>
    <property type="evidence" value="ECO:0007669"/>
    <property type="project" value="InterPro"/>
</dbReference>
<evidence type="ECO:0000313" key="7">
    <source>
        <dbReference type="Proteomes" id="UP000019146"/>
    </source>
</evidence>
<dbReference type="PANTHER" id="PTHR43609">
    <property type="entry name" value="ACETYL-COA HYDROLASE"/>
    <property type="match status" value="1"/>
</dbReference>
<dbReference type="AlphaFoldDB" id="A0A0P0RF26"/>
<dbReference type="GO" id="GO:0006084">
    <property type="term" value="P:acetyl-CoA metabolic process"/>
    <property type="evidence" value="ECO:0007669"/>
    <property type="project" value="InterPro"/>
</dbReference>
<feature type="active site" description="5-glutamyl coenzyme A thioester intermediate" evidence="2">
    <location>
        <position position="305"/>
    </location>
</feature>
<dbReference type="EC" id="2.8.3.18" evidence="6"/>
<dbReference type="InterPro" id="IPR046433">
    <property type="entry name" value="ActCoA_hydro"/>
</dbReference>
<keyword evidence="6" id="KW-0808">Transferase</keyword>
<feature type="binding site" evidence="3">
    <location>
        <position position="399"/>
    </location>
    <ligand>
        <name>CoA</name>
        <dbReference type="ChEBI" id="CHEBI:57287"/>
    </ligand>
</feature>
<comment type="similarity">
    <text evidence="1">Belongs to the acetyl-CoA hydrolase/transferase family.</text>
</comment>
<dbReference type="KEGG" id="bcai:K788_0008530"/>
<dbReference type="GO" id="GO:0008775">
    <property type="term" value="F:acetate CoA-transferase activity"/>
    <property type="evidence" value="ECO:0007669"/>
    <property type="project" value="InterPro"/>
</dbReference>
<feature type="domain" description="Acetyl-CoA hydrolase/transferase N-terminal" evidence="4">
    <location>
        <begin position="29"/>
        <end position="232"/>
    </location>
</feature>
<feature type="domain" description="Acetyl-CoA hydrolase/transferase C-terminal" evidence="5">
    <location>
        <begin position="345"/>
        <end position="480"/>
    </location>
</feature>
<reference evidence="6 7" key="1">
    <citation type="journal article" date="2014" name="Genome Announc.">
        <title>Draft Genome Sequence of the Haloacid-Degrading Burkholderia caribensis Strain MBA4.</title>
        <authorList>
            <person name="Pan Y."/>
            <person name="Kong K.F."/>
            <person name="Tsang J.S."/>
        </authorList>
    </citation>
    <scope>NUCLEOTIDE SEQUENCE [LARGE SCALE GENOMIC DNA]</scope>
    <source>
        <strain evidence="6 7">MBA4</strain>
    </source>
</reference>
<gene>
    <name evidence="6" type="ORF">K788_0008530</name>
</gene>
<dbReference type="Gene3D" id="3.40.1080.10">
    <property type="entry name" value="Glutaconate Coenzyme A-transferase"/>
    <property type="match status" value="1"/>
</dbReference>
<dbReference type="PANTHER" id="PTHR43609:SF1">
    <property type="entry name" value="ACETYL-COA HYDROLASE"/>
    <property type="match status" value="1"/>
</dbReference>
<dbReference type="SUPFAM" id="SSF100950">
    <property type="entry name" value="NagB/RpiA/CoA transferase-like"/>
    <property type="match status" value="2"/>
</dbReference>
<proteinExistence type="inferred from homology"/>
<evidence type="ECO:0000313" key="6">
    <source>
        <dbReference type="EMBL" id="ALL67007.1"/>
    </source>
</evidence>
<dbReference type="FunFam" id="3.40.1080.20:FF:000001">
    <property type="entry name" value="Acetyl-CoA hydrolase Ach1"/>
    <property type="match status" value="1"/>
</dbReference>
<evidence type="ECO:0000256" key="2">
    <source>
        <dbReference type="PIRSR" id="PIRSR617821-1"/>
    </source>
</evidence>
<dbReference type="Gene3D" id="3.30.750.70">
    <property type="entry name" value="4-hydroxybutyrate coenzyme like domains"/>
    <property type="match status" value="1"/>
</dbReference>
<name>A0A0P0RF26_9BURK</name>
<dbReference type="EMBL" id="CP012747">
    <property type="protein sequence ID" value="ALL67007.1"/>
    <property type="molecule type" value="Genomic_DNA"/>
</dbReference>
<dbReference type="InterPro" id="IPR037171">
    <property type="entry name" value="NagB/RpiA_transferase-like"/>
</dbReference>
<dbReference type="InterPro" id="IPR003702">
    <property type="entry name" value="ActCoA_hydro_N"/>
</dbReference>
<dbReference type="Pfam" id="PF13336">
    <property type="entry name" value="AcetylCoA_hyd_C"/>
    <property type="match status" value="1"/>
</dbReference>
<accession>A0A0P0RF26</accession>
<dbReference type="Pfam" id="PF02550">
    <property type="entry name" value="AcetylCoA_hydro"/>
    <property type="match status" value="1"/>
</dbReference>
<evidence type="ECO:0000259" key="4">
    <source>
        <dbReference type="Pfam" id="PF02550"/>
    </source>
</evidence>
<organism evidence="6 7">
    <name type="scientific">Paraburkholderia caribensis MBA4</name>
    <dbReference type="NCBI Taxonomy" id="1323664"/>
    <lineage>
        <taxon>Bacteria</taxon>
        <taxon>Pseudomonadati</taxon>
        <taxon>Pseudomonadota</taxon>
        <taxon>Betaproteobacteria</taxon>
        <taxon>Burkholderiales</taxon>
        <taxon>Burkholderiaceae</taxon>
        <taxon>Paraburkholderia</taxon>
    </lineage>
</organism>
<dbReference type="NCBIfam" id="TIGR03458">
    <property type="entry name" value="YgfH_subfam"/>
    <property type="match status" value="1"/>
</dbReference>
<dbReference type="Proteomes" id="UP000019146">
    <property type="component" value="Chromosome 2"/>
</dbReference>
<dbReference type="Gene3D" id="3.40.1080.20">
    <property type="entry name" value="Acetyl-CoA hydrolase/transferase C-terminal domain"/>
    <property type="match status" value="1"/>
</dbReference>
<dbReference type="InterPro" id="IPR038460">
    <property type="entry name" value="AcetylCoA_hyd_C_sf"/>
</dbReference>
<dbReference type="InterPro" id="IPR026888">
    <property type="entry name" value="AcetylCoA_hyd_C"/>
</dbReference>